<dbReference type="AlphaFoldDB" id="A0A2U9CUQ1"/>
<gene>
    <name evidence="1" type="ORF">SMAX5B_008359</name>
</gene>
<protein>
    <submittedName>
        <fullName evidence="1">Uncharacterized protein</fullName>
    </submittedName>
</protein>
<evidence type="ECO:0000313" key="2">
    <source>
        <dbReference type="Proteomes" id="UP000246464"/>
    </source>
</evidence>
<proteinExistence type="predicted"/>
<reference evidence="1 2" key="1">
    <citation type="submission" date="2017-12" db="EMBL/GenBank/DDBJ databases">
        <title>Integrating genomic resources of turbot (Scophthalmus maximus) in depth evaluation of genetic and physical mapping variation across individuals.</title>
        <authorList>
            <person name="Martinez P."/>
        </authorList>
    </citation>
    <scope>NUCLEOTIDE SEQUENCE [LARGE SCALE GENOMIC DNA]</scope>
</reference>
<sequence>MCQEMRLNCGCTVLAFQILRGICLPTLERYTSRTAGDSAVAHYRHHSIERHALEISPVCCGSFGPFSRKLMTSPPNLEAIGTAGADGSPPPFQAF</sequence>
<accession>A0A2U9CUQ1</accession>
<evidence type="ECO:0000313" key="1">
    <source>
        <dbReference type="EMBL" id="AWP19710.1"/>
    </source>
</evidence>
<name>A0A2U9CUQ1_SCOMX</name>
<dbReference type="EMBL" id="CP026262">
    <property type="protein sequence ID" value="AWP19710.1"/>
    <property type="molecule type" value="Genomic_DNA"/>
</dbReference>
<organism evidence="1 2">
    <name type="scientific">Scophthalmus maximus</name>
    <name type="common">Turbot</name>
    <name type="synonym">Psetta maxima</name>
    <dbReference type="NCBI Taxonomy" id="52904"/>
    <lineage>
        <taxon>Eukaryota</taxon>
        <taxon>Metazoa</taxon>
        <taxon>Chordata</taxon>
        <taxon>Craniata</taxon>
        <taxon>Vertebrata</taxon>
        <taxon>Euteleostomi</taxon>
        <taxon>Actinopterygii</taxon>
        <taxon>Neopterygii</taxon>
        <taxon>Teleostei</taxon>
        <taxon>Neoteleostei</taxon>
        <taxon>Acanthomorphata</taxon>
        <taxon>Carangaria</taxon>
        <taxon>Pleuronectiformes</taxon>
        <taxon>Pleuronectoidei</taxon>
        <taxon>Scophthalmidae</taxon>
        <taxon>Scophthalmus</taxon>
    </lineage>
</organism>
<dbReference type="Proteomes" id="UP000246464">
    <property type="component" value="Chromosome 20"/>
</dbReference>
<keyword evidence="2" id="KW-1185">Reference proteome</keyword>